<evidence type="ECO:0000313" key="5">
    <source>
        <dbReference type="Proteomes" id="UP000037510"/>
    </source>
</evidence>
<feature type="domain" description="Peptidase S1" evidence="3">
    <location>
        <begin position="5"/>
        <end position="77"/>
    </location>
</feature>
<proteinExistence type="inferred from homology"/>
<gene>
    <name evidence="4" type="ORF">OBRU01_01531</name>
</gene>
<dbReference type="InterPro" id="IPR009003">
    <property type="entry name" value="Peptidase_S1_PA"/>
</dbReference>
<dbReference type="InterPro" id="IPR051487">
    <property type="entry name" value="Ser/Thr_Proteases_Immune/Dev"/>
</dbReference>
<keyword evidence="1" id="KW-1015">Disulfide bond</keyword>
<keyword evidence="5" id="KW-1185">Reference proteome</keyword>
<dbReference type="EMBL" id="JTDY01000871">
    <property type="protein sequence ID" value="KOB75601.1"/>
    <property type="molecule type" value="Genomic_DNA"/>
</dbReference>
<dbReference type="Pfam" id="PF00089">
    <property type="entry name" value="Trypsin"/>
    <property type="match status" value="1"/>
</dbReference>
<dbReference type="GO" id="GO:0006508">
    <property type="term" value="P:proteolysis"/>
    <property type="evidence" value="ECO:0007669"/>
    <property type="project" value="InterPro"/>
</dbReference>
<comment type="caution">
    <text evidence="4">The sequence shown here is derived from an EMBL/GenBank/DDBJ whole genome shotgun (WGS) entry which is preliminary data.</text>
</comment>
<dbReference type="InterPro" id="IPR001254">
    <property type="entry name" value="Trypsin_dom"/>
</dbReference>
<dbReference type="STRING" id="104452.A0A0L7LK82"/>
<organism evidence="4 5">
    <name type="scientific">Operophtera brumata</name>
    <name type="common">Winter moth</name>
    <name type="synonym">Phalaena brumata</name>
    <dbReference type="NCBI Taxonomy" id="104452"/>
    <lineage>
        <taxon>Eukaryota</taxon>
        <taxon>Metazoa</taxon>
        <taxon>Ecdysozoa</taxon>
        <taxon>Arthropoda</taxon>
        <taxon>Hexapoda</taxon>
        <taxon>Insecta</taxon>
        <taxon>Pterygota</taxon>
        <taxon>Neoptera</taxon>
        <taxon>Endopterygota</taxon>
        <taxon>Lepidoptera</taxon>
        <taxon>Glossata</taxon>
        <taxon>Ditrysia</taxon>
        <taxon>Geometroidea</taxon>
        <taxon>Geometridae</taxon>
        <taxon>Larentiinae</taxon>
        <taxon>Operophtera</taxon>
    </lineage>
</organism>
<evidence type="ECO:0000256" key="1">
    <source>
        <dbReference type="ARBA" id="ARBA00023157"/>
    </source>
</evidence>
<comment type="similarity">
    <text evidence="2">Belongs to the peptidase S1 family. CLIP subfamily.</text>
</comment>
<sequence>MTQPDRFDIALLKLSRPITFTRHIRAICLPETEMELRGRAAVIAGWGKTDATDTHTGTNMLRSATVPILTEMELRGRAAAIAGWGKTDAADTHTGKT</sequence>
<dbReference type="Gene3D" id="2.40.10.10">
    <property type="entry name" value="Trypsin-like serine proteases"/>
    <property type="match status" value="2"/>
</dbReference>
<dbReference type="Proteomes" id="UP000037510">
    <property type="component" value="Unassembled WGS sequence"/>
</dbReference>
<evidence type="ECO:0000256" key="2">
    <source>
        <dbReference type="ARBA" id="ARBA00024195"/>
    </source>
</evidence>
<protein>
    <recommendedName>
        <fullName evidence="3">Peptidase S1 domain-containing protein</fullName>
    </recommendedName>
</protein>
<name>A0A0L7LK82_OPEBR</name>
<evidence type="ECO:0000313" key="4">
    <source>
        <dbReference type="EMBL" id="KOB75601.1"/>
    </source>
</evidence>
<dbReference type="PANTHER" id="PTHR24256">
    <property type="entry name" value="TRYPTASE-RELATED"/>
    <property type="match status" value="1"/>
</dbReference>
<reference evidence="4 5" key="1">
    <citation type="journal article" date="2015" name="Genome Biol. Evol.">
        <title>The genome of winter moth (Operophtera brumata) provides a genomic perspective on sexual dimorphism and phenology.</title>
        <authorList>
            <person name="Derks M.F."/>
            <person name="Smit S."/>
            <person name="Salis L."/>
            <person name="Schijlen E."/>
            <person name="Bossers A."/>
            <person name="Mateman C."/>
            <person name="Pijl A.S."/>
            <person name="de Ridder D."/>
            <person name="Groenen M.A."/>
            <person name="Visser M.E."/>
            <person name="Megens H.J."/>
        </authorList>
    </citation>
    <scope>NUCLEOTIDE SEQUENCE [LARGE SCALE GENOMIC DNA]</scope>
    <source>
        <strain evidence="4">WM2013NL</strain>
        <tissue evidence="4">Head and thorax</tissue>
    </source>
</reference>
<dbReference type="GO" id="GO:0004252">
    <property type="term" value="F:serine-type endopeptidase activity"/>
    <property type="evidence" value="ECO:0007669"/>
    <property type="project" value="InterPro"/>
</dbReference>
<dbReference type="SUPFAM" id="SSF50494">
    <property type="entry name" value="Trypsin-like serine proteases"/>
    <property type="match status" value="1"/>
</dbReference>
<dbReference type="AlphaFoldDB" id="A0A0L7LK82"/>
<accession>A0A0L7LK82</accession>
<evidence type="ECO:0000259" key="3">
    <source>
        <dbReference type="Pfam" id="PF00089"/>
    </source>
</evidence>
<dbReference type="InterPro" id="IPR043504">
    <property type="entry name" value="Peptidase_S1_PA_chymotrypsin"/>
</dbReference>